<dbReference type="PROSITE" id="PS50110">
    <property type="entry name" value="RESPONSE_REGULATORY"/>
    <property type="match status" value="1"/>
</dbReference>
<dbReference type="EMBL" id="JBHRSB010000006">
    <property type="protein sequence ID" value="MFC3002429.1"/>
    <property type="molecule type" value="Genomic_DNA"/>
</dbReference>
<dbReference type="InterPro" id="IPR011006">
    <property type="entry name" value="CheY-like_superfamily"/>
</dbReference>
<organism evidence="10 11">
    <name type="scientific">Falsiroseomonas tokyonensis</name>
    <dbReference type="NCBI Taxonomy" id="430521"/>
    <lineage>
        <taxon>Bacteria</taxon>
        <taxon>Pseudomonadati</taxon>
        <taxon>Pseudomonadota</taxon>
        <taxon>Alphaproteobacteria</taxon>
        <taxon>Acetobacterales</taxon>
        <taxon>Roseomonadaceae</taxon>
        <taxon>Falsiroseomonas</taxon>
    </lineage>
</organism>
<dbReference type="Pfam" id="PF00072">
    <property type="entry name" value="Response_reg"/>
    <property type="match status" value="1"/>
</dbReference>
<dbReference type="GO" id="GO:0016301">
    <property type="term" value="F:kinase activity"/>
    <property type="evidence" value="ECO:0007669"/>
    <property type="project" value="UniProtKB-KW"/>
</dbReference>
<sequence length="718" mass="75734">MQRSPHRQFRLQTVLLGLGLTLLIPALGLGAMAAWSAVGAYRAAFEARLLDTARALALATDREIGTYLASLTALAASAALDGPDVELAMFEREVRRAGGGLGTSIILLDPVSLRQIINTALPEGTRPAGVSAADFRAVTETGRPLVTNLVIGAVARRPVVGVAVPVERDGAIRFVLAARLPLTRLDSLLETQTSPGKAFDVIVDGSGKVVARSREPERYVGLPAPAWFLDGIAGRSSGFLHGVALEGQEVVVGFARIGSAPGWVIGTAESRDAYTAAWRGPLQMMALGGGLIVGLGAAFAIWLSRRLLRPVTGLVGDARAFASDAGEALAQPMAEPSHVAEFEELRLGIAAANAALRARAIAKRSADERQMLLVREVDHRAKNALAVALSVVRLTPSDVPPEQYAESVEGRVAAMARAHSLLAKEAWGGAALRMVAEDELAPYAGRVRLAGDPAYLTAETVQPMAMVLHELATNAAKHGALSTPEGRVGLSWELAAEDGRLRLAWAEEGGPKVAGPPAKRRFGTRLIAQLAERQLRGETAFDWRESGLRFALTLPAGLASLRPGGAPALEGAHGLAAKDTPVALRRQEPAGAGPARLSPPRVLVVEDETLLSLEVEATLRELGYEVVGPARDLGEALRLAATERDLRAAVLDVNLGGRERSFPVADLLQTRDVPYIFVTGYGSASALEGRDSDSTMVLRKPYARQALADALATMMGDP</sequence>
<dbReference type="Gene3D" id="3.30.450.20">
    <property type="entry name" value="PAS domain"/>
    <property type="match status" value="2"/>
</dbReference>
<keyword evidence="11" id="KW-1185">Reference proteome</keyword>
<dbReference type="InterPro" id="IPR011102">
    <property type="entry name" value="Sig_transdc_His_kinase_HWE"/>
</dbReference>
<comment type="catalytic activity">
    <reaction evidence="1">
        <text>ATP + protein L-histidine = ADP + protein N-phospho-L-histidine.</text>
        <dbReference type="EC" id="2.7.13.3"/>
    </reaction>
</comment>
<keyword evidence="3 8" id="KW-0597">Phosphoprotein</keyword>
<keyword evidence="6 10" id="KW-0418">Kinase</keyword>
<dbReference type="InterPro" id="IPR001789">
    <property type="entry name" value="Sig_transdc_resp-reg_receiver"/>
</dbReference>
<evidence type="ECO:0000313" key="10">
    <source>
        <dbReference type="EMBL" id="MFC3002429.1"/>
    </source>
</evidence>
<keyword evidence="7" id="KW-0067">ATP-binding</keyword>
<dbReference type="EC" id="2.7.13.3" evidence="2"/>
<evidence type="ECO:0000256" key="7">
    <source>
        <dbReference type="ARBA" id="ARBA00022840"/>
    </source>
</evidence>
<keyword evidence="5" id="KW-0547">Nucleotide-binding</keyword>
<accession>A0ABV7C1L7</accession>
<dbReference type="Gene3D" id="3.40.50.2300">
    <property type="match status" value="1"/>
</dbReference>
<dbReference type="PANTHER" id="PTHR41523">
    <property type="entry name" value="TWO-COMPONENT SYSTEM SENSOR PROTEIN"/>
    <property type="match status" value="1"/>
</dbReference>
<dbReference type="SUPFAM" id="SSF52172">
    <property type="entry name" value="CheY-like"/>
    <property type="match status" value="1"/>
</dbReference>
<feature type="domain" description="Response regulatory" evidence="9">
    <location>
        <begin position="601"/>
        <end position="715"/>
    </location>
</feature>
<comment type="caution">
    <text evidence="10">The sequence shown here is derived from an EMBL/GenBank/DDBJ whole genome shotgun (WGS) entry which is preliminary data.</text>
</comment>
<evidence type="ECO:0000313" key="11">
    <source>
        <dbReference type="Proteomes" id="UP001595420"/>
    </source>
</evidence>
<keyword evidence="4" id="KW-0808">Transferase</keyword>
<evidence type="ECO:0000259" key="9">
    <source>
        <dbReference type="PROSITE" id="PS50110"/>
    </source>
</evidence>
<gene>
    <name evidence="10" type="ORF">ACFOD3_21195</name>
</gene>
<evidence type="ECO:0000256" key="1">
    <source>
        <dbReference type="ARBA" id="ARBA00000085"/>
    </source>
</evidence>
<evidence type="ECO:0000256" key="4">
    <source>
        <dbReference type="ARBA" id="ARBA00022679"/>
    </source>
</evidence>
<proteinExistence type="predicted"/>
<evidence type="ECO:0000256" key="3">
    <source>
        <dbReference type="ARBA" id="ARBA00022553"/>
    </source>
</evidence>
<dbReference type="Gene3D" id="3.30.565.10">
    <property type="entry name" value="Histidine kinase-like ATPase, C-terminal domain"/>
    <property type="match status" value="1"/>
</dbReference>
<feature type="modified residue" description="4-aspartylphosphate" evidence="8">
    <location>
        <position position="652"/>
    </location>
</feature>
<evidence type="ECO:0000256" key="5">
    <source>
        <dbReference type="ARBA" id="ARBA00022741"/>
    </source>
</evidence>
<evidence type="ECO:0000256" key="6">
    <source>
        <dbReference type="ARBA" id="ARBA00022777"/>
    </source>
</evidence>
<reference evidence="11" key="1">
    <citation type="journal article" date="2019" name="Int. J. Syst. Evol. Microbiol.">
        <title>The Global Catalogue of Microorganisms (GCM) 10K type strain sequencing project: providing services to taxonomists for standard genome sequencing and annotation.</title>
        <authorList>
            <consortium name="The Broad Institute Genomics Platform"/>
            <consortium name="The Broad Institute Genome Sequencing Center for Infectious Disease"/>
            <person name="Wu L."/>
            <person name="Ma J."/>
        </authorList>
    </citation>
    <scope>NUCLEOTIDE SEQUENCE [LARGE SCALE GENOMIC DNA]</scope>
    <source>
        <strain evidence="11">CGMCC 1.16855</strain>
    </source>
</reference>
<dbReference type="Proteomes" id="UP001595420">
    <property type="component" value="Unassembled WGS sequence"/>
</dbReference>
<dbReference type="SMART" id="SM00448">
    <property type="entry name" value="REC"/>
    <property type="match status" value="1"/>
</dbReference>
<dbReference type="Pfam" id="PF07536">
    <property type="entry name" value="HWE_HK"/>
    <property type="match status" value="1"/>
</dbReference>
<dbReference type="InterPro" id="IPR036890">
    <property type="entry name" value="HATPase_C_sf"/>
</dbReference>
<evidence type="ECO:0000256" key="8">
    <source>
        <dbReference type="PROSITE-ProRule" id="PRU00169"/>
    </source>
</evidence>
<dbReference type="SMART" id="SM00911">
    <property type="entry name" value="HWE_HK"/>
    <property type="match status" value="1"/>
</dbReference>
<evidence type="ECO:0000256" key="2">
    <source>
        <dbReference type="ARBA" id="ARBA00012438"/>
    </source>
</evidence>
<dbReference type="CDD" id="cd18774">
    <property type="entry name" value="PDC2_HK_sensor"/>
    <property type="match status" value="1"/>
</dbReference>
<dbReference type="PANTHER" id="PTHR41523:SF8">
    <property type="entry name" value="ETHYLENE RESPONSE SENSOR PROTEIN"/>
    <property type="match status" value="1"/>
</dbReference>
<name>A0ABV7C1L7_9PROT</name>
<protein>
    <recommendedName>
        <fullName evidence="2">histidine kinase</fullName>
        <ecNumber evidence="2">2.7.13.3</ecNumber>
    </recommendedName>
</protein>